<dbReference type="EMBL" id="APMY01000004">
    <property type="protein sequence ID" value="EOM78342.1"/>
    <property type="molecule type" value="Genomic_DNA"/>
</dbReference>
<feature type="transmembrane region" description="Helical" evidence="2">
    <location>
        <begin position="63"/>
        <end position="82"/>
    </location>
</feature>
<dbReference type="RefSeq" id="WP_010836249.1">
    <property type="nucleotide sequence ID" value="NZ_APMY01000004.1"/>
</dbReference>
<feature type="region of interest" description="Disordered" evidence="1">
    <location>
        <begin position="1"/>
        <end position="31"/>
    </location>
</feature>
<sequence>MAPDEGHDRAPGAAAGHERAAEAPGGATGPRSRERFLTIVLALLTVVAAGLFLTALAGGFAGWAWIAGPVALVLAVLTLLVMRDARRRRNDPIVYTPDNERP</sequence>
<gene>
    <name evidence="3" type="ORF">Rrhod_0170</name>
</gene>
<protein>
    <submittedName>
        <fullName evidence="3">Uncharacterized protein</fullName>
    </submittedName>
</protein>
<dbReference type="AlphaFoldDB" id="R7WSV0"/>
<keyword evidence="4" id="KW-1185">Reference proteome</keyword>
<comment type="caution">
    <text evidence="3">The sequence shown here is derived from an EMBL/GenBank/DDBJ whole genome shotgun (WGS) entry which is preliminary data.</text>
</comment>
<name>R7WSV0_9NOCA</name>
<evidence type="ECO:0000256" key="2">
    <source>
        <dbReference type="SAM" id="Phobius"/>
    </source>
</evidence>
<evidence type="ECO:0000313" key="3">
    <source>
        <dbReference type="EMBL" id="EOM78342.1"/>
    </source>
</evidence>
<evidence type="ECO:0000313" key="4">
    <source>
        <dbReference type="Proteomes" id="UP000013525"/>
    </source>
</evidence>
<keyword evidence="2" id="KW-0812">Transmembrane</keyword>
<evidence type="ECO:0000256" key="1">
    <source>
        <dbReference type="SAM" id="MobiDB-lite"/>
    </source>
</evidence>
<proteinExistence type="predicted"/>
<dbReference type="PATRIC" id="fig|1273125.3.peg.169"/>
<accession>R7WSV0</accession>
<feature type="transmembrane region" description="Helical" evidence="2">
    <location>
        <begin position="36"/>
        <end position="57"/>
    </location>
</feature>
<organism evidence="3 4">
    <name type="scientific">Rhodococcus rhodnii LMG 5362</name>
    <dbReference type="NCBI Taxonomy" id="1273125"/>
    <lineage>
        <taxon>Bacteria</taxon>
        <taxon>Bacillati</taxon>
        <taxon>Actinomycetota</taxon>
        <taxon>Actinomycetes</taxon>
        <taxon>Mycobacteriales</taxon>
        <taxon>Nocardiaceae</taxon>
        <taxon>Rhodococcus</taxon>
    </lineage>
</organism>
<feature type="compositionally biased region" description="Basic and acidic residues" evidence="1">
    <location>
        <begin position="1"/>
        <end position="21"/>
    </location>
</feature>
<keyword evidence="2" id="KW-0472">Membrane</keyword>
<dbReference type="Proteomes" id="UP000013525">
    <property type="component" value="Unassembled WGS sequence"/>
</dbReference>
<keyword evidence="2" id="KW-1133">Transmembrane helix</keyword>
<reference evidence="3 4" key="1">
    <citation type="journal article" date="2013" name="Genome Announc.">
        <title>Draft Genome Sequence of Rhodococcus rhodnii Strain LMG5362, a Symbiont of Rhodnius prolixus (Hemiptera, Reduviidae, Triatominae), the Principle Vector of Trypanosoma cruzi.</title>
        <authorList>
            <person name="Pachebat J.A."/>
            <person name="van Keulen G."/>
            <person name="Whitten M.M."/>
            <person name="Girdwood S."/>
            <person name="Del Sol R."/>
            <person name="Dyson P.J."/>
            <person name="Facey P.D."/>
        </authorList>
    </citation>
    <scope>NUCLEOTIDE SEQUENCE [LARGE SCALE GENOMIC DNA]</scope>
    <source>
        <strain evidence="3 4">LMG 5362</strain>
    </source>
</reference>